<reference evidence="2" key="1">
    <citation type="submission" date="2015-05" db="UniProtKB">
        <authorList>
            <consortium name="EnsemblMetazoa"/>
        </authorList>
    </citation>
    <scope>IDENTIFICATION</scope>
</reference>
<evidence type="ECO:0000313" key="2">
    <source>
        <dbReference type="EnsemblMetazoa" id="RPRC012716-PA"/>
    </source>
</evidence>
<dbReference type="PANTHER" id="PTHR36688:SF2">
    <property type="entry name" value="ENDONUCLEASE_EXONUCLEASE_PHOSPHATASE DOMAIN-CONTAINING PROTEIN"/>
    <property type="match status" value="1"/>
</dbReference>
<proteinExistence type="predicted"/>
<dbReference type="Pfam" id="PF14529">
    <property type="entry name" value="Exo_endo_phos_2"/>
    <property type="match status" value="1"/>
</dbReference>
<dbReference type="PANTHER" id="PTHR36688">
    <property type="entry name" value="ENDO/EXONUCLEASE/PHOSPHATASE DOMAIN-CONTAINING PROTEIN"/>
    <property type="match status" value="1"/>
</dbReference>
<dbReference type="HOGENOM" id="CLU_593952_0_0_1"/>
<accession>T1I8U4</accession>
<dbReference type="Proteomes" id="UP000015103">
    <property type="component" value="Unassembled WGS sequence"/>
</dbReference>
<dbReference type="InterPro" id="IPR005135">
    <property type="entry name" value="Endo/exonuclease/phosphatase"/>
</dbReference>
<feature type="domain" description="Endonuclease/exonuclease/phosphatase" evidence="1">
    <location>
        <begin position="100"/>
        <end position="214"/>
    </location>
</feature>
<dbReference type="InterPro" id="IPR036691">
    <property type="entry name" value="Endo/exonu/phosph_ase_sf"/>
</dbReference>
<dbReference type="EMBL" id="ACPB03022873">
    <property type="status" value="NOT_ANNOTATED_CDS"/>
    <property type="molecule type" value="Genomic_DNA"/>
</dbReference>
<sequence>QLRILQWNARSALANKGSLEKCLENEKINIALISETWFKPNSNVKFRGFNLIHKTRSDGKAGVAILLQSSIPYVEINNLHTIDGLMSVAVSIPLHVNKNITIVSVYNSPLNKINYNNWDNFIKILPHPLIVGGDFNIHHKEVGSSFTDNKGRSLLEAAESNNLIYLNDGTATLVSNIRQKNKSALDISFCSASISPSFKWEVLNDPMGSNHLPILITSEKESIPHVPRRPFSKWKITKADWSLYNTTFSDLINNSCSDLDYSQLINIINKAAECSIPQFQFNSNSVVLTKSWWTTECAGSYTAGVRRAFNKYKANPCLDNYIECKKLTSLATRIVKQAKRKSWAKFCENLNKSTPIKDIWKKIKNISNKQNSYTPLVNGEWVQHFINTLTPELAQNEIKIEENEHIDVNAKYLIDTFTLAELNRVLKSSPNSAPGLDQMHYLMLYHMPIRGKKILLQIYNRMWSTGQFPDEWKHYIVIPFLKPNKPPNESSSYRPISLSSCVLKTLERM</sequence>
<dbReference type="Gene3D" id="3.60.10.10">
    <property type="entry name" value="Endonuclease/exonuclease/phosphatase"/>
    <property type="match status" value="1"/>
</dbReference>
<dbReference type="AlphaFoldDB" id="T1I8U4"/>
<dbReference type="VEuPathDB" id="VectorBase:RPRC012716"/>
<evidence type="ECO:0000259" key="1">
    <source>
        <dbReference type="Pfam" id="PF14529"/>
    </source>
</evidence>
<dbReference type="SUPFAM" id="SSF56219">
    <property type="entry name" value="DNase I-like"/>
    <property type="match status" value="1"/>
</dbReference>
<dbReference type="GO" id="GO:0003824">
    <property type="term" value="F:catalytic activity"/>
    <property type="evidence" value="ECO:0007669"/>
    <property type="project" value="InterPro"/>
</dbReference>
<dbReference type="InParanoid" id="T1I8U4"/>
<name>T1I8U4_RHOPR</name>
<evidence type="ECO:0000313" key="3">
    <source>
        <dbReference type="Proteomes" id="UP000015103"/>
    </source>
</evidence>
<protein>
    <submittedName>
        <fullName evidence="2">Endo/exonuclease/phosphatase domain-containing protein</fullName>
    </submittedName>
</protein>
<dbReference type="OMA" id="WTTECAG"/>
<keyword evidence="3" id="KW-1185">Reference proteome</keyword>
<organism evidence="2 3">
    <name type="scientific">Rhodnius prolixus</name>
    <name type="common">Triatomid bug</name>
    <dbReference type="NCBI Taxonomy" id="13249"/>
    <lineage>
        <taxon>Eukaryota</taxon>
        <taxon>Metazoa</taxon>
        <taxon>Ecdysozoa</taxon>
        <taxon>Arthropoda</taxon>
        <taxon>Hexapoda</taxon>
        <taxon>Insecta</taxon>
        <taxon>Pterygota</taxon>
        <taxon>Neoptera</taxon>
        <taxon>Paraneoptera</taxon>
        <taxon>Hemiptera</taxon>
        <taxon>Heteroptera</taxon>
        <taxon>Panheteroptera</taxon>
        <taxon>Cimicomorpha</taxon>
        <taxon>Reduviidae</taxon>
        <taxon>Triatominae</taxon>
        <taxon>Rhodnius</taxon>
    </lineage>
</organism>
<dbReference type="InterPro" id="IPR052560">
    <property type="entry name" value="RdDP_mobile_element"/>
</dbReference>
<dbReference type="EnsemblMetazoa" id="RPRC012716-RA">
    <property type="protein sequence ID" value="RPRC012716-PA"/>
    <property type="gene ID" value="RPRC012716"/>
</dbReference>
<dbReference type="eggNOG" id="KOG1075">
    <property type="taxonomic scope" value="Eukaryota"/>
</dbReference>